<dbReference type="EMBL" id="BNJJ01000046">
    <property type="protein sequence ID" value="GHO89818.1"/>
    <property type="molecule type" value="Genomic_DNA"/>
</dbReference>
<name>A0ABQ3VVG8_9CHLR</name>
<organism evidence="2 3">
    <name type="scientific">Dictyobacter formicarum</name>
    <dbReference type="NCBI Taxonomy" id="2778368"/>
    <lineage>
        <taxon>Bacteria</taxon>
        <taxon>Bacillati</taxon>
        <taxon>Chloroflexota</taxon>
        <taxon>Ktedonobacteria</taxon>
        <taxon>Ktedonobacterales</taxon>
        <taxon>Dictyobacteraceae</taxon>
        <taxon>Dictyobacter</taxon>
    </lineage>
</organism>
<gene>
    <name evidence="1" type="ORF">KSZ_78070</name>
    <name evidence="2" type="ORF">KSZ_78240</name>
</gene>
<keyword evidence="3" id="KW-1185">Reference proteome</keyword>
<evidence type="ECO:0000313" key="3">
    <source>
        <dbReference type="Proteomes" id="UP000635565"/>
    </source>
</evidence>
<evidence type="ECO:0000313" key="1">
    <source>
        <dbReference type="EMBL" id="GHO89801.1"/>
    </source>
</evidence>
<protein>
    <submittedName>
        <fullName evidence="2">Uncharacterized protein</fullName>
    </submittedName>
</protein>
<comment type="caution">
    <text evidence="2">The sequence shown here is derived from an EMBL/GenBank/DDBJ whole genome shotgun (WGS) entry which is preliminary data.</text>
</comment>
<proteinExistence type="predicted"/>
<sequence length="52" mass="5848">MIMALGLEHPLYEGTVSLVEDKIGRKARTYTLSRAFNSHDTTYLAWCCGLLT</sequence>
<dbReference type="Proteomes" id="UP000635565">
    <property type="component" value="Unassembled WGS sequence"/>
</dbReference>
<reference evidence="2 3" key="1">
    <citation type="journal article" date="2021" name="Int. J. Syst. Evol. Microbiol.">
        <title>Reticulibacter mediterranei gen. nov., sp. nov., within the new family Reticulibacteraceae fam. nov., and Ktedonospora formicarum gen. nov., sp. nov., Ktedonobacter robiniae sp. nov., Dictyobacter formicarum sp. nov. and Dictyobacter arantiisoli sp. nov., belonging to the class Ktedonobacteria.</title>
        <authorList>
            <person name="Yabe S."/>
            <person name="Zheng Y."/>
            <person name="Wang C.M."/>
            <person name="Sakai Y."/>
            <person name="Abe K."/>
            <person name="Yokota A."/>
            <person name="Donadio S."/>
            <person name="Cavaletti L."/>
            <person name="Monciardini P."/>
        </authorList>
    </citation>
    <scope>NUCLEOTIDE SEQUENCE [LARGE SCALE GENOMIC DNA]</scope>
    <source>
        <strain evidence="2 3">SOSP1-9</strain>
    </source>
</reference>
<accession>A0ABQ3VVG8</accession>
<evidence type="ECO:0000313" key="2">
    <source>
        <dbReference type="EMBL" id="GHO89818.1"/>
    </source>
</evidence>
<dbReference type="RefSeq" id="WP_201367359.1">
    <property type="nucleotide sequence ID" value="NZ_BNJJ01000046.1"/>
</dbReference>
<dbReference type="EMBL" id="BNJJ01000046">
    <property type="protein sequence ID" value="GHO89801.1"/>
    <property type="molecule type" value="Genomic_DNA"/>
</dbReference>